<dbReference type="Gene3D" id="3.90.550.10">
    <property type="entry name" value="Spore Coat Polysaccharide Biosynthesis Protein SpsA, Chain A"/>
    <property type="match status" value="1"/>
</dbReference>
<feature type="transmembrane region" description="Helical" evidence="2">
    <location>
        <begin position="1012"/>
        <end position="1033"/>
    </location>
</feature>
<name>A0ABP6GY91_9ACTN</name>
<sequence length="1069" mass="112835">MALNLDRHVVTAVLVAHDGARWLPETLKALLTQTRRIQRLVVVDTGSTDKGPAVIGGVVGPGNLLTLERDVPFAEAVARALEQPAANIPITPLDPADPDAPETVEWIWILHDDSAPAPRALENLLAEADTDPRIGLLGPKLRDWEDRRRLLEVGVTLDGQGRRETGVDRDEFDQGQHDGVPDVLGVSTAGMLIRRDVWNRTGGLDPRFGLFRDDVDLGWRVHASGHRVVATSDAVVFHAEASARGLREQPVSHRRLDRRNAMYVLLANQPLRPALVTLARLLFGSLVRVVGLLIAKKPLALRDELNAVKDVLLHPGTLRSLRAARAQNRAKVYRSVRQFQPRLVTLRKLADRLASMIAPNEYGLDLGAEDDEPPPDRGLSLGLGVVRRVLAHPSAVVLLVLSAVAFLAERSLLAAGGRLGGGALVPVTQSAGELWASYTSGWHPSGLGSADASPPWTAVLSGLSVFTLGRPSLVVTGLLLGCVPLSGLTAYLVAKRLVPVGLPVGRRAARLIGRRRVPASAIRAWTAVAYALLPVVSGAIASGRFGTCAVYVLLPLIGLAGARVLRLPEGRVDARHARRAAWALAALLTVAMAFVPLTWLMLAVLGCLALWWPGTARISDVAIALAVPPLLLLPTTIGLVLHPSRLLLEAGLHRPELVDRDLSALSVLTLDPGGPGTDLGWATAGLLALAVAALPLRSRRTAVLGGWALILLGFLTAVAVSAITVTEAAGEGAPAWPGVPLAVAAGGLILTAGAALQRAVELWSGRDWMYRVGGVCSVLIAVSTPALAGVVWIGSGVRGPVGEVEGGPLPAFVSASASVDGSRARTLVLGLREDGGVAYALLRGASPRAGEEELRPSDAARERLDGLVARLAAGQGADGLGRMGVHHLVVRVPERQASLLAVLDAVPELVRLSRGADFAVWRLAEPGGRLMLADGAEITPLESGEVSARVRIPAGEEGRELLLAEPAGGWTARFDGVAAEAETADGWAASWKVPAGGGTFTLEREDRVWPKWVIVQGVAFLLVVVLALPGGELPARRPDRPRRGPGRRRATEPPPETPAETTEPAELPA</sequence>
<feature type="region of interest" description="Disordered" evidence="1">
    <location>
        <begin position="1033"/>
        <end position="1069"/>
    </location>
</feature>
<evidence type="ECO:0000313" key="3">
    <source>
        <dbReference type="EMBL" id="GAA2733527.1"/>
    </source>
</evidence>
<feature type="transmembrane region" description="Helical" evidence="2">
    <location>
        <begin position="473"/>
        <end position="494"/>
    </location>
</feature>
<evidence type="ECO:0000256" key="2">
    <source>
        <dbReference type="SAM" id="Phobius"/>
    </source>
</evidence>
<dbReference type="PANTHER" id="PTHR43685">
    <property type="entry name" value="GLYCOSYLTRANSFERASE"/>
    <property type="match status" value="1"/>
</dbReference>
<protein>
    <submittedName>
        <fullName evidence="3">Glycosyltransferase</fullName>
    </submittedName>
</protein>
<dbReference type="EMBL" id="BAAATZ010000025">
    <property type="protein sequence ID" value="GAA2733527.1"/>
    <property type="molecule type" value="Genomic_DNA"/>
</dbReference>
<proteinExistence type="predicted"/>
<dbReference type="RefSeq" id="WP_344454101.1">
    <property type="nucleotide sequence ID" value="NZ_BAAATZ010000025.1"/>
</dbReference>
<evidence type="ECO:0000256" key="1">
    <source>
        <dbReference type="SAM" id="MobiDB-lite"/>
    </source>
</evidence>
<evidence type="ECO:0000313" key="4">
    <source>
        <dbReference type="Proteomes" id="UP001501842"/>
    </source>
</evidence>
<feature type="transmembrane region" description="Helical" evidence="2">
    <location>
        <begin position="768"/>
        <end position="793"/>
    </location>
</feature>
<feature type="compositionally biased region" description="Low complexity" evidence="1">
    <location>
        <begin position="1058"/>
        <end position="1069"/>
    </location>
</feature>
<dbReference type="InterPro" id="IPR029044">
    <property type="entry name" value="Nucleotide-diphossugar_trans"/>
</dbReference>
<dbReference type="PANTHER" id="PTHR43685:SF3">
    <property type="entry name" value="SLR2126 PROTEIN"/>
    <property type="match status" value="1"/>
</dbReference>
<feature type="transmembrane region" description="Helical" evidence="2">
    <location>
        <begin position="679"/>
        <end position="696"/>
    </location>
</feature>
<feature type="transmembrane region" description="Helical" evidence="2">
    <location>
        <begin position="735"/>
        <end position="756"/>
    </location>
</feature>
<feature type="transmembrane region" description="Helical" evidence="2">
    <location>
        <begin position="515"/>
        <end position="533"/>
    </location>
</feature>
<comment type="caution">
    <text evidence="3">The sequence shown here is derived from an EMBL/GenBank/DDBJ whole genome shotgun (WGS) entry which is preliminary data.</text>
</comment>
<dbReference type="Pfam" id="PF13641">
    <property type="entry name" value="Glyco_tranf_2_3"/>
    <property type="match status" value="1"/>
</dbReference>
<feature type="transmembrane region" description="Helical" evidence="2">
    <location>
        <begin position="581"/>
        <end position="612"/>
    </location>
</feature>
<dbReference type="InterPro" id="IPR050834">
    <property type="entry name" value="Glycosyltransf_2"/>
</dbReference>
<accession>A0ABP6GY91</accession>
<reference evidence="4" key="1">
    <citation type="journal article" date="2019" name="Int. J. Syst. Evol. Microbiol.">
        <title>The Global Catalogue of Microorganisms (GCM) 10K type strain sequencing project: providing services to taxonomists for standard genome sequencing and annotation.</title>
        <authorList>
            <consortium name="The Broad Institute Genomics Platform"/>
            <consortium name="The Broad Institute Genome Sequencing Center for Infectious Disease"/>
            <person name="Wu L."/>
            <person name="Ma J."/>
        </authorList>
    </citation>
    <scope>NUCLEOTIDE SEQUENCE [LARGE SCALE GENOMIC DNA]</scope>
    <source>
        <strain evidence="4">JCM 8201</strain>
    </source>
</reference>
<dbReference type="SUPFAM" id="SSF53448">
    <property type="entry name" value="Nucleotide-diphospho-sugar transferases"/>
    <property type="match status" value="1"/>
</dbReference>
<keyword evidence="2" id="KW-0812">Transmembrane</keyword>
<gene>
    <name evidence="3" type="ORF">GCM10010439_53770</name>
</gene>
<dbReference type="Proteomes" id="UP001501842">
    <property type="component" value="Unassembled WGS sequence"/>
</dbReference>
<keyword evidence="2" id="KW-0472">Membrane</keyword>
<keyword evidence="4" id="KW-1185">Reference proteome</keyword>
<feature type="transmembrane region" description="Helical" evidence="2">
    <location>
        <begin position="703"/>
        <end position="723"/>
    </location>
</feature>
<feature type="transmembrane region" description="Helical" evidence="2">
    <location>
        <begin position="539"/>
        <end position="560"/>
    </location>
</feature>
<organism evidence="3 4">
    <name type="scientific">Actinocorallia aurantiaca</name>
    <dbReference type="NCBI Taxonomy" id="46204"/>
    <lineage>
        <taxon>Bacteria</taxon>
        <taxon>Bacillati</taxon>
        <taxon>Actinomycetota</taxon>
        <taxon>Actinomycetes</taxon>
        <taxon>Streptosporangiales</taxon>
        <taxon>Thermomonosporaceae</taxon>
        <taxon>Actinocorallia</taxon>
    </lineage>
</organism>
<keyword evidence="2" id="KW-1133">Transmembrane helix</keyword>